<feature type="compositionally biased region" description="Basic and acidic residues" evidence="1">
    <location>
        <begin position="223"/>
        <end position="234"/>
    </location>
</feature>
<accession>A0A0M9WEM2</accession>
<dbReference type="Proteomes" id="UP000037696">
    <property type="component" value="Unassembled WGS sequence"/>
</dbReference>
<dbReference type="STRING" id="229535.A0A0M9WEM2"/>
<evidence type="ECO:0000256" key="1">
    <source>
        <dbReference type="SAM" id="MobiDB-lite"/>
    </source>
</evidence>
<dbReference type="PANTHER" id="PTHR38122">
    <property type="entry name" value="GLYCOPROTEIN X"/>
    <property type="match status" value="1"/>
</dbReference>
<dbReference type="PANTHER" id="PTHR38122:SF1">
    <property type="entry name" value="GLYCOPROTEIN X"/>
    <property type="match status" value="1"/>
</dbReference>
<sequence length="280" mass="29808">MRFPKDLWNSFIGVATLRRRADSGLTEIPAVCYNTCKTDNAAVESQSLGETPELCASDSAFQAALANCQKCYSNETSNTDRQLSPEFLQLLNFCATENDDSPAASLKSLLSSKSSIAAAESSIDAQISSLQGNSSVASTSATTTLSGDATSATQHPNQITVYATSSNTNPPGSDSPRVSVIVPAVVVPVVVVIVAVVVGAIFLRRRRRSKRAQTDSAVAAAEDEYKGKPELHADEFRPELEDNRIVELDIVKPTQRDAAELPAREVVGSEMDAEGRDPTG</sequence>
<evidence type="ECO:0000313" key="3">
    <source>
        <dbReference type="EMBL" id="KOS41942.1"/>
    </source>
</evidence>
<protein>
    <submittedName>
        <fullName evidence="3">Uncharacterized protein</fullName>
    </submittedName>
</protein>
<feature type="region of interest" description="Disordered" evidence="1">
    <location>
        <begin position="256"/>
        <end position="280"/>
    </location>
</feature>
<organism evidence="3 4">
    <name type="scientific">Penicillium nordicum</name>
    <dbReference type="NCBI Taxonomy" id="229535"/>
    <lineage>
        <taxon>Eukaryota</taxon>
        <taxon>Fungi</taxon>
        <taxon>Dikarya</taxon>
        <taxon>Ascomycota</taxon>
        <taxon>Pezizomycotina</taxon>
        <taxon>Eurotiomycetes</taxon>
        <taxon>Eurotiomycetidae</taxon>
        <taxon>Eurotiales</taxon>
        <taxon>Aspergillaceae</taxon>
        <taxon>Penicillium</taxon>
    </lineage>
</organism>
<dbReference type="EMBL" id="LHQQ01000118">
    <property type="protein sequence ID" value="KOS41942.1"/>
    <property type="molecule type" value="Genomic_DNA"/>
</dbReference>
<evidence type="ECO:0000313" key="4">
    <source>
        <dbReference type="Proteomes" id="UP000037696"/>
    </source>
</evidence>
<keyword evidence="4" id="KW-1185">Reference proteome</keyword>
<feature type="region of interest" description="Disordered" evidence="1">
    <location>
        <begin position="212"/>
        <end position="234"/>
    </location>
</feature>
<dbReference type="OrthoDB" id="5414836at2759"/>
<proteinExistence type="predicted"/>
<dbReference type="AlphaFoldDB" id="A0A0M9WEM2"/>
<name>A0A0M9WEM2_9EURO</name>
<reference evidence="3 4" key="1">
    <citation type="submission" date="2015-08" db="EMBL/GenBank/DDBJ databases">
        <title>Genome sequencing of Penicillium nordicum.</title>
        <authorList>
            <person name="Nguyen H.D."/>
            <person name="Seifert K.A."/>
        </authorList>
    </citation>
    <scope>NUCLEOTIDE SEQUENCE [LARGE SCALE GENOMIC DNA]</scope>
    <source>
        <strain evidence="3 4">DAOMC 185683</strain>
    </source>
</reference>
<evidence type="ECO:0000256" key="2">
    <source>
        <dbReference type="SAM" id="Phobius"/>
    </source>
</evidence>
<feature type="transmembrane region" description="Helical" evidence="2">
    <location>
        <begin position="180"/>
        <end position="203"/>
    </location>
</feature>
<gene>
    <name evidence="3" type="ORF">ACN38_g7178</name>
</gene>
<keyword evidence="2" id="KW-0472">Membrane</keyword>
<comment type="caution">
    <text evidence="3">The sequence shown here is derived from an EMBL/GenBank/DDBJ whole genome shotgun (WGS) entry which is preliminary data.</text>
</comment>
<keyword evidence="2" id="KW-1133">Transmembrane helix</keyword>
<keyword evidence="2" id="KW-0812">Transmembrane</keyword>